<dbReference type="PANTHER" id="PTHR42643:SF38">
    <property type="entry name" value="IONOTROPIC RECEPTOR 100A"/>
    <property type="match status" value="1"/>
</dbReference>
<feature type="domain" description="Ionotropic glutamate receptor C-terminal" evidence="10">
    <location>
        <begin position="141"/>
        <end position="407"/>
    </location>
</feature>
<evidence type="ECO:0000259" key="10">
    <source>
        <dbReference type="Pfam" id="PF00060"/>
    </source>
</evidence>
<dbReference type="SUPFAM" id="SSF53850">
    <property type="entry name" value="Periplasmic binding protein-like II"/>
    <property type="match status" value="1"/>
</dbReference>
<evidence type="ECO:0000256" key="3">
    <source>
        <dbReference type="ARBA" id="ARBA00022475"/>
    </source>
</evidence>
<evidence type="ECO:0000313" key="12">
    <source>
        <dbReference type="Proteomes" id="UP000235965"/>
    </source>
</evidence>
<gene>
    <name evidence="11" type="ORF">B7P43_G02663</name>
</gene>
<feature type="transmembrane region" description="Helical" evidence="9">
    <location>
        <begin position="134"/>
        <end position="160"/>
    </location>
</feature>
<dbReference type="Pfam" id="PF00060">
    <property type="entry name" value="Lig_chan"/>
    <property type="match status" value="1"/>
</dbReference>
<keyword evidence="7" id="KW-0675">Receptor</keyword>
<dbReference type="SUPFAM" id="SSF81324">
    <property type="entry name" value="Voltage-gated potassium channels"/>
    <property type="match status" value="1"/>
</dbReference>
<feature type="transmembrane region" description="Helical" evidence="9">
    <location>
        <begin position="399"/>
        <end position="418"/>
    </location>
</feature>
<dbReference type="GO" id="GO:0015276">
    <property type="term" value="F:ligand-gated monoatomic ion channel activity"/>
    <property type="evidence" value="ECO:0007669"/>
    <property type="project" value="InterPro"/>
</dbReference>
<evidence type="ECO:0000256" key="5">
    <source>
        <dbReference type="ARBA" id="ARBA00022989"/>
    </source>
</evidence>
<evidence type="ECO:0000256" key="8">
    <source>
        <dbReference type="ARBA" id="ARBA00023180"/>
    </source>
</evidence>
<comment type="caution">
    <text evidence="11">The sequence shown here is derived from an EMBL/GenBank/DDBJ whole genome shotgun (WGS) entry which is preliminary data.</text>
</comment>
<protein>
    <recommendedName>
        <fullName evidence="10">Ionotropic glutamate receptor C-terminal domain-containing protein</fullName>
    </recommendedName>
</protein>
<evidence type="ECO:0000256" key="1">
    <source>
        <dbReference type="ARBA" id="ARBA00004651"/>
    </source>
</evidence>
<organism evidence="11 12">
    <name type="scientific">Cryptotermes secundus</name>
    <dbReference type="NCBI Taxonomy" id="105785"/>
    <lineage>
        <taxon>Eukaryota</taxon>
        <taxon>Metazoa</taxon>
        <taxon>Ecdysozoa</taxon>
        <taxon>Arthropoda</taxon>
        <taxon>Hexapoda</taxon>
        <taxon>Insecta</taxon>
        <taxon>Pterygota</taxon>
        <taxon>Neoptera</taxon>
        <taxon>Polyneoptera</taxon>
        <taxon>Dictyoptera</taxon>
        <taxon>Blattodea</taxon>
        <taxon>Blattoidea</taxon>
        <taxon>Termitoidae</taxon>
        <taxon>Kalotermitidae</taxon>
        <taxon>Cryptotermitinae</taxon>
        <taxon>Cryptotermes</taxon>
    </lineage>
</organism>
<evidence type="ECO:0000256" key="6">
    <source>
        <dbReference type="ARBA" id="ARBA00023136"/>
    </source>
</evidence>
<evidence type="ECO:0000256" key="4">
    <source>
        <dbReference type="ARBA" id="ARBA00022692"/>
    </source>
</evidence>
<dbReference type="InterPro" id="IPR052192">
    <property type="entry name" value="Insect_Ionotropic_Sensory_Rcpt"/>
</dbReference>
<dbReference type="Gene3D" id="3.40.190.10">
    <property type="entry name" value="Periplasmic binding protein-like II"/>
    <property type="match status" value="1"/>
</dbReference>
<feature type="transmembrane region" description="Helical" evidence="9">
    <location>
        <begin position="200"/>
        <end position="220"/>
    </location>
</feature>
<dbReference type="Gene3D" id="1.10.287.70">
    <property type="match status" value="1"/>
</dbReference>
<dbReference type="STRING" id="105785.A0A2J7QCB9"/>
<name>A0A2J7QCB9_9NEOP</name>
<keyword evidence="5 9" id="KW-1133">Transmembrane helix</keyword>
<evidence type="ECO:0000256" key="9">
    <source>
        <dbReference type="SAM" id="Phobius"/>
    </source>
</evidence>
<dbReference type="GO" id="GO:0050906">
    <property type="term" value="P:detection of stimulus involved in sensory perception"/>
    <property type="evidence" value="ECO:0007669"/>
    <property type="project" value="UniProtKB-ARBA"/>
</dbReference>
<reference evidence="11 12" key="1">
    <citation type="submission" date="2017-12" db="EMBL/GenBank/DDBJ databases">
        <title>Hemimetabolous genomes reveal molecular basis of termite eusociality.</title>
        <authorList>
            <person name="Harrison M.C."/>
            <person name="Jongepier E."/>
            <person name="Robertson H.M."/>
            <person name="Arning N."/>
            <person name="Bitard-Feildel T."/>
            <person name="Chao H."/>
            <person name="Childers C.P."/>
            <person name="Dinh H."/>
            <person name="Doddapaneni H."/>
            <person name="Dugan S."/>
            <person name="Gowin J."/>
            <person name="Greiner C."/>
            <person name="Han Y."/>
            <person name="Hu H."/>
            <person name="Hughes D.S.T."/>
            <person name="Huylmans A.-K."/>
            <person name="Kemena C."/>
            <person name="Kremer L.P.M."/>
            <person name="Lee S.L."/>
            <person name="Lopez-Ezquerra A."/>
            <person name="Mallet L."/>
            <person name="Monroy-Kuhn J.M."/>
            <person name="Moser A."/>
            <person name="Murali S.C."/>
            <person name="Muzny D.M."/>
            <person name="Otani S."/>
            <person name="Piulachs M.-D."/>
            <person name="Poelchau M."/>
            <person name="Qu J."/>
            <person name="Schaub F."/>
            <person name="Wada-Katsumata A."/>
            <person name="Worley K.C."/>
            <person name="Xie Q."/>
            <person name="Ylla G."/>
            <person name="Poulsen M."/>
            <person name="Gibbs R.A."/>
            <person name="Schal C."/>
            <person name="Richards S."/>
            <person name="Belles X."/>
            <person name="Korb J."/>
            <person name="Bornberg-Bauer E."/>
        </authorList>
    </citation>
    <scope>NUCLEOTIDE SEQUENCE [LARGE SCALE GENOMIC DNA]</scope>
    <source>
        <tissue evidence="11">Whole body</tissue>
    </source>
</reference>
<dbReference type="InParanoid" id="A0A2J7QCB9"/>
<dbReference type="AlphaFoldDB" id="A0A2J7QCB9"/>
<keyword evidence="4 9" id="KW-0812">Transmembrane</keyword>
<keyword evidence="12" id="KW-1185">Reference proteome</keyword>
<dbReference type="Proteomes" id="UP000235965">
    <property type="component" value="Unassembled WGS sequence"/>
</dbReference>
<evidence type="ECO:0000256" key="7">
    <source>
        <dbReference type="ARBA" id="ARBA00023170"/>
    </source>
</evidence>
<keyword evidence="6 9" id="KW-0472">Membrane</keyword>
<evidence type="ECO:0000313" key="11">
    <source>
        <dbReference type="EMBL" id="PNF26234.1"/>
    </source>
</evidence>
<proteinExistence type="inferred from homology"/>
<dbReference type="PANTHER" id="PTHR42643">
    <property type="entry name" value="IONOTROPIC RECEPTOR 20A-RELATED"/>
    <property type="match status" value="1"/>
</dbReference>
<sequence length="426" mass="47847">MEVIFPSLSDLHGYPLRVSIFPALLNAVPVLGPSGKVVRFEGFDGHTVTALAQYMNATVVLVPQRDRTLFGIKAKNGTITGSSGDVAYGRADIASNSQYMKIGWVELEYTYPHDTNNLGILVWRSKRVPQFRNLFLPFPTHVWIVLICTMILTAICWYYIRKSGNISVKKKTIEVSINEAFFDIFRSFISGTLTTVPTSLLGRVFIITWILLGIIMTNAFQGSLTSYIAVPKYLPEINTLKQLDKSGLEIFVSPVIESYLTLDKDDKIMVNLWRKFKPKPNHSLTAKCLPLKEGMAELLNDYSARYYLRSKQYVEEGYPLLHRVKQNVLSVYSVYGVPRHSPLLLRFNVIIGRIVEAGLQMKWNSDSLHQALLNGSIFAVSSFQTADPAPLSLTHLQTAFYLLISGLLCSTVVFILQLKCSTSTET</sequence>
<dbReference type="InterPro" id="IPR001320">
    <property type="entry name" value="Iontro_rcpt_C"/>
</dbReference>
<dbReference type="OrthoDB" id="7969653at2759"/>
<dbReference type="EMBL" id="NEVH01016289">
    <property type="protein sequence ID" value="PNF26234.1"/>
    <property type="molecule type" value="Genomic_DNA"/>
</dbReference>
<evidence type="ECO:0000256" key="2">
    <source>
        <dbReference type="ARBA" id="ARBA00008685"/>
    </source>
</evidence>
<keyword evidence="3" id="KW-1003">Cell membrane</keyword>
<keyword evidence="8" id="KW-0325">Glycoprotein</keyword>
<comment type="similarity">
    <text evidence="2">Belongs to the glutamate-gated ion channel (TC 1.A.10.1) family.</text>
</comment>
<comment type="subcellular location">
    <subcellularLocation>
        <location evidence="1">Cell membrane</location>
        <topology evidence="1">Multi-pass membrane protein</topology>
    </subcellularLocation>
</comment>
<accession>A0A2J7QCB9</accession>
<dbReference type="GO" id="GO:0005886">
    <property type="term" value="C:plasma membrane"/>
    <property type="evidence" value="ECO:0007669"/>
    <property type="project" value="UniProtKB-SubCell"/>
</dbReference>